<proteinExistence type="predicted"/>
<dbReference type="AlphaFoldDB" id="A0A2U1L800"/>
<reference evidence="1 2" key="1">
    <citation type="journal article" date="2018" name="Mol. Plant">
        <title>The genome of Artemisia annua provides insight into the evolution of Asteraceae family and artemisinin biosynthesis.</title>
        <authorList>
            <person name="Shen Q."/>
            <person name="Zhang L."/>
            <person name="Liao Z."/>
            <person name="Wang S."/>
            <person name="Yan T."/>
            <person name="Shi P."/>
            <person name="Liu M."/>
            <person name="Fu X."/>
            <person name="Pan Q."/>
            <person name="Wang Y."/>
            <person name="Lv Z."/>
            <person name="Lu X."/>
            <person name="Zhang F."/>
            <person name="Jiang W."/>
            <person name="Ma Y."/>
            <person name="Chen M."/>
            <person name="Hao X."/>
            <person name="Li L."/>
            <person name="Tang Y."/>
            <person name="Lv G."/>
            <person name="Zhou Y."/>
            <person name="Sun X."/>
            <person name="Brodelius P.E."/>
            <person name="Rose J.K.C."/>
            <person name="Tang K."/>
        </authorList>
    </citation>
    <scope>NUCLEOTIDE SEQUENCE [LARGE SCALE GENOMIC DNA]</scope>
    <source>
        <strain evidence="2">cv. Huhao1</strain>
        <tissue evidence="1">Leaf</tissue>
    </source>
</reference>
<keyword evidence="2" id="KW-1185">Reference proteome</keyword>
<sequence length="114" mass="13646">MKDTKRSGRRKGKEKVDEAEWNIHDEINVEEEEIGDDFVDVEWNNSDENANKAIKHEIGALAKRKKKLGKKKLLKKKTLRKMRKPMKMRIFMKKKTLTKMRKTMKMIIQTTREM</sequence>
<organism evidence="1 2">
    <name type="scientific">Artemisia annua</name>
    <name type="common">Sweet wormwood</name>
    <dbReference type="NCBI Taxonomy" id="35608"/>
    <lineage>
        <taxon>Eukaryota</taxon>
        <taxon>Viridiplantae</taxon>
        <taxon>Streptophyta</taxon>
        <taxon>Embryophyta</taxon>
        <taxon>Tracheophyta</taxon>
        <taxon>Spermatophyta</taxon>
        <taxon>Magnoliopsida</taxon>
        <taxon>eudicotyledons</taxon>
        <taxon>Gunneridae</taxon>
        <taxon>Pentapetalae</taxon>
        <taxon>asterids</taxon>
        <taxon>campanulids</taxon>
        <taxon>Asterales</taxon>
        <taxon>Asteraceae</taxon>
        <taxon>Asteroideae</taxon>
        <taxon>Anthemideae</taxon>
        <taxon>Artemisiinae</taxon>
        <taxon>Artemisia</taxon>
    </lineage>
</organism>
<evidence type="ECO:0000313" key="1">
    <source>
        <dbReference type="EMBL" id="PWA45112.1"/>
    </source>
</evidence>
<gene>
    <name evidence="1" type="ORF">CTI12_AA520550</name>
</gene>
<accession>A0A2U1L800</accession>
<dbReference type="Proteomes" id="UP000245207">
    <property type="component" value="Unassembled WGS sequence"/>
</dbReference>
<name>A0A2U1L800_ARTAN</name>
<protein>
    <submittedName>
        <fullName evidence="1">Uncharacterized protein</fullName>
    </submittedName>
</protein>
<evidence type="ECO:0000313" key="2">
    <source>
        <dbReference type="Proteomes" id="UP000245207"/>
    </source>
</evidence>
<dbReference type="EMBL" id="PKPP01010937">
    <property type="protein sequence ID" value="PWA45112.1"/>
    <property type="molecule type" value="Genomic_DNA"/>
</dbReference>
<comment type="caution">
    <text evidence="1">The sequence shown here is derived from an EMBL/GenBank/DDBJ whole genome shotgun (WGS) entry which is preliminary data.</text>
</comment>